<evidence type="ECO:0000313" key="1">
    <source>
        <dbReference type="EMBL" id="REG37682.1"/>
    </source>
</evidence>
<gene>
    <name evidence="1" type="ORF">ATI61_101669</name>
</gene>
<dbReference type="Proteomes" id="UP000256345">
    <property type="component" value="Unassembled WGS sequence"/>
</dbReference>
<evidence type="ECO:0000313" key="2">
    <source>
        <dbReference type="Proteomes" id="UP000256345"/>
    </source>
</evidence>
<proteinExistence type="predicted"/>
<dbReference type="EMBL" id="QUMU01000001">
    <property type="protein sequence ID" value="REG37682.1"/>
    <property type="molecule type" value="Genomic_DNA"/>
</dbReference>
<reference evidence="1 2" key="1">
    <citation type="submission" date="2018-08" db="EMBL/GenBank/DDBJ databases">
        <title>Genomic Encyclopedia of Archaeal and Bacterial Type Strains, Phase II (KMG-II): from individual species to whole genera.</title>
        <authorList>
            <person name="Goeker M."/>
        </authorList>
    </citation>
    <scope>NUCLEOTIDE SEQUENCE [LARGE SCALE GENOMIC DNA]</scope>
    <source>
        <strain evidence="1 2">DSM 2261</strain>
    </source>
</reference>
<name>A0ABX9KCP2_9BACT</name>
<sequence length="68" mass="7928">MAENALYIQPKGPSRRWMHHVTVAVTEYHVDVLTGPDGFPQETYLEEYFHHPEAHTVRPVEPDEWATL</sequence>
<keyword evidence="2" id="KW-1185">Reference proteome</keyword>
<organism evidence="1 2">
    <name type="scientific">Archangium gephyra</name>
    <dbReference type="NCBI Taxonomy" id="48"/>
    <lineage>
        <taxon>Bacteria</taxon>
        <taxon>Pseudomonadati</taxon>
        <taxon>Myxococcota</taxon>
        <taxon>Myxococcia</taxon>
        <taxon>Myxococcales</taxon>
        <taxon>Cystobacterineae</taxon>
        <taxon>Archangiaceae</taxon>
        <taxon>Archangium</taxon>
    </lineage>
</organism>
<accession>A0ABX9KCP2</accession>
<comment type="caution">
    <text evidence="1">The sequence shown here is derived from an EMBL/GenBank/DDBJ whole genome shotgun (WGS) entry which is preliminary data.</text>
</comment>
<protein>
    <submittedName>
        <fullName evidence="1">Uncharacterized protein</fullName>
    </submittedName>
</protein>